<keyword evidence="9" id="KW-0482">Metalloprotease</keyword>
<dbReference type="PANTHER" id="PTHR11705">
    <property type="entry name" value="PROTEASE FAMILY M14 CARBOXYPEPTIDASE A,B"/>
    <property type="match status" value="1"/>
</dbReference>
<dbReference type="FunFam" id="3.40.630.10:FF:000084">
    <property type="entry name" value="Carboxypeptidase B2"/>
    <property type="match status" value="1"/>
</dbReference>
<dbReference type="GO" id="GO:0008270">
    <property type="term" value="F:zinc ion binding"/>
    <property type="evidence" value="ECO:0007669"/>
    <property type="project" value="InterPro"/>
</dbReference>
<evidence type="ECO:0000256" key="6">
    <source>
        <dbReference type="ARBA" id="ARBA00022729"/>
    </source>
</evidence>
<feature type="domain" description="Peptidase M14" evidence="12">
    <location>
        <begin position="1"/>
        <end position="226"/>
    </location>
</feature>
<feature type="chain" id="PRO_5037273810" evidence="11">
    <location>
        <begin position="21"/>
        <end position="301"/>
    </location>
</feature>
<reference evidence="14" key="1">
    <citation type="submission" date="2022-11" db="UniProtKB">
        <authorList>
            <consortium name="WormBaseParasite"/>
        </authorList>
    </citation>
    <scope>IDENTIFICATION</scope>
</reference>
<evidence type="ECO:0000256" key="4">
    <source>
        <dbReference type="ARBA" id="ARBA00022670"/>
    </source>
</evidence>
<dbReference type="Gene3D" id="3.40.630.10">
    <property type="entry name" value="Zn peptidases"/>
    <property type="match status" value="1"/>
</dbReference>
<comment type="cofactor">
    <cofactor evidence="1">
        <name>Zn(2+)</name>
        <dbReference type="ChEBI" id="CHEBI:29105"/>
    </cofactor>
</comment>
<dbReference type="PROSITE" id="PS52035">
    <property type="entry name" value="PEPTIDASE_M14"/>
    <property type="match status" value="1"/>
</dbReference>
<sequence>MNHQICIIIIYYFLITTISAAANRTWSTSSSNSFLGEEVELKKGPYKVLRVYPKNASHLNYLVKLWKSASKYQVKSGASDNPCEEIYHGTHAFSEPESEAVQKFITWYKNDIEAVITMHTYSQLWIHPYGHQRSVYPEDVNDLLSTAQKAAQALRSLYGTEYKVGSDPAAGGSDDWAKSKAGIKYVYLLELRPQEEVYDGFILETNQLIPTARETWEGVKVVTDAVMEKNGYALIPSSDASIDAKLATTANAGVDKKFQNNDIFEYSATVLKYELQCPLHYLRSFQLAIVLLIVDYILSVT</sequence>
<dbReference type="InterPro" id="IPR000834">
    <property type="entry name" value="Peptidase_M14"/>
</dbReference>
<keyword evidence="5" id="KW-0479">Metal-binding</keyword>
<evidence type="ECO:0000256" key="5">
    <source>
        <dbReference type="ARBA" id="ARBA00022723"/>
    </source>
</evidence>
<dbReference type="PANTHER" id="PTHR11705:SF91">
    <property type="entry name" value="FI01817P-RELATED"/>
    <property type="match status" value="1"/>
</dbReference>
<dbReference type="Pfam" id="PF00246">
    <property type="entry name" value="Peptidase_M14"/>
    <property type="match status" value="1"/>
</dbReference>
<evidence type="ECO:0000256" key="8">
    <source>
        <dbReference type="ARBA" id="ARBA00022833"/>
    </source>
</evidence>
<feature type="active site" description="Proton donor/acceptor" evidence="10">
    <location>
        <position position="190"/>
    </location>
</feature>
<accession>A0A915K6C6</accession>
<keyword evidence="3" id="KW-0121">Carboxypeptidase</keyword>
<keyword evidence="6 11" id="KW-0732">Signal</keyword>
<evidence type="ECO:0000313" key="13">
    <source>
        <dbReference type="Proteomes" id="UP000887565"/>
    </source>
</evidence>
<dbReference type="GO" id="GO:0004181">
    <property type="term" value="F:metallocarboxypeptidase activity"/>
    <property type="evidence" value="ECO:0007669"/>
    <property type="project" value="InterPro"/>
</dbReference>
<dbReference type="GO" id="GO:0005615">
    <property type="term" value="C:extracellular space"/>
    <property type="evidence" value="ECO:0007669"/>
    <property type="project" value="TreeGrafter"/>
</dbReference>
<dbReference type="SMART" id="SM00631">
    <property type="entry name" value="Zn_pept"/>
    <property type="match status" value="1"/>
</dbReference>
<evidence type="ECO:0000256" key="7">
    <source>
        <dbReference type="ARBA" id="ARBA00022801"/>
    </source>
</evidence>
<keyword evidence="8" id="KW-0862">Zinc</keyword>
<proteinExistence type="inferred from homology"/>
<evidence type="ECO:0000256" key="2">
    <source>
        <dbReference type="ARBA" id="ARBA00005988"/>
    </source>
</evidence>
<keyword evidence="4" id="KW-0645">Protease</keyword>
<feature type="signal peptide" evidence="11">
    <location>
        <begin position="1"/>
        <end position="20"/>
    </location>
</feature>
<dbReference type="GO" id="GO:0006508">
    <property type="term" value="P:proteolysis"/>
    <property type="evidence" value="ECO:0007669"/>
    <property type="project" value="UniProtKB-KW"/>
</dbReference>
<keyword evidence="13" id="KW-1185">Reference proteome</keyword>
<protein>
    <submittedName>
        <fullName evidence="14">Peptidase M14 carboxypeptidase A domain-containing protein</fullName>
    </submittedName>
</protein>
<evidence type="ECO:0000256" key="9">
    <source>
        <dbReference type="ARBA" id="ARBA00023049"/>
    </source>
</evidence>
<evidence type="ECO:0000256" key="1">
    <source>
        <dbReference type="ARBA" id="ARBA00001947"/>
    </source>
</evidence>
<evidence type="ECO:0000259" key="12">
    <source>
        <dbReference type="PROSITE" id="PS52035"/>
    </source>
</evidence>
<name>A0A915K6C6_ROMCU</name>
<evidence type="ECO:0000256" key="3">
    <source>
        <dbReference type="ARBA" id="ARBA00022645"/>
    </source>
</evidence>
<keyword evidence="7" id="KW-0378">Hydrolase</keyword>
<organism evidence="13 14">
    <name type="scientific">Romanomermis culicivorax</name>
    <name type="common">Nematode worm</name>
    <dbReference type="NCBI Taxonomy" id="13658"/>
    <lineage>
        <taxon>Eukaryota</taxon>
        <taxon>Metazoa</taxon>
        <taxon>Ecdysozoa</taxon>
        <taxon>Nematoda</taxon>
        <taxon>Enoplea</taxon>
        <taxon>Dorylaimia</taxon>
        <taxon>Mermithida</taxon>
        <taxon>Mermithoidea</taxon>
        <taxon>Mermithidae</taxon>
        <taxon>Romanomermis</taxon>
    </lineage>
</organism>
<evidence type="ECO:0000313" key="14">
    <source>
        <dbReference type="WBParaSite" id="nRc.2.0.1.t34296-RA"/>
    </source>
</evidence>
<dbReference type="WBParaSite" id="nRc.2.0.1.t34296-RA">
    <property type="protein sequence ID" value="nRc.2.0.1.t34296-RA"/>
    <property type="gene ID" value="nRc.2.0.1.g34296"/>
</dbReference>
<evidence type="ECO:0000256" key="10">
    <source>
        <dbReference type="PROSITE-ProRule" id="PRU01379"/>
    </source>
</evidence>
<dbReference type="SUPFAM" id="SSF53187">
    <property type="entry name" value="Zn-dependent exopeptidases"/>
    <property type="match status" value="1"/>
</dbReference>
<dbReference type="Proteomes" id="UP000887565">
    <property type="component" value="Unplaced"/>
</dbReference>
<evidence type="ECO:0000256" key="11">
    <source>
        <dbReference type="SAM" id="SignalP"/>
    </source>
</evidence>
<comment type="similarity">
    <text evidence="2 10">Belongs to the peptidase M14 family.</text>
</comment>
<dbReference type="AlphaFoldDB" id="A0A915K6C6"/>